<accession>A0ABV9BPP2</accession>
<evidence type="ECO:0000313" key="2">
    <source>
        <dbReference type="EMBL" id="MFC4516023.1"/>
    </source>
</evidence>
<keyword evidence="3" id="KW-1185">Reference proteome</keyword>
<dbReference type="Pfam" id="PF01844">
    <property type="entry name" value="HNH"/>
    <property type="match status" value="1"/>
</dbReference>
<proteinExistence type="predicted"/>
<organism evidence="2 3">
    <name type="scientific">Streptomyces ehimensis</name>
    <dbReference type="NCBI Taxonomy" id="68195"/>
    <lineage>
        <taxon>Bacteria</taxon>
        <taxon>Bacillati</taxon>
        <taxon>Actinomycetota</taxon>
        <taxon>Actinomycetes</taxon>
        <taxon>Kitasatosporales</taxon>
        <taxon>Streptomycetaceae</taxon>
        <taxon>Streptomyces</taxon>
    </lineage>
</organism>
<dbReference type="GO" id="GO:0004519">
    <property type="term" value="F:endonuclease activity"/>
    <property type="evidence" value="ECO:0007669"/>
    <property type="project" value="UniProtKB-KW"/>
</dbReference>
<dbReference type="EMBL" id="JBHSFS010000011">
    <property type="protein sequence ID" value="MFC4516023.1"/>
    <property type="molecule type" value="Genomic_DNA"/>
</dbReference>
<comment type="caution">
    <text evidence="2">The sequence shown here is derived from an EMBL/GenBank/DDBJ whole genome shotgun (WGS) entry which is preliminary data.</text>
</comment>
<protein>
    <submittedName>
        <fullName evidence="2">HNH endonuclease</fullName>
    </submittedName>
</protein>
<dbReference type="Proteomes" id="UP001595990">
    <property type="component" value="Unassembled WGS sequence"/>
</dbReference>
<reference evidence="3" key="1">
    <citation type="journal article" date="2019" name="Int. J. Syst. Evol. Microbiol.">
        <title>The Global Catalogue of Microorganisms (GCM) 10K type strain sequencing project: providing services to taxonomists for standard genome sequencing and annotation.</title>
        <authorList>
            <consortium name="The Broad Institute Genomics Platform"/>
            <consortium name="The Broad Institute Genome Sequencing Center for Infectious Disease"/>
            <person name="Wu L."/>
            <person name="Ma J."/>
        </authorList>
    </citation>
    <scope>NUCLEOTIDE SEQUENCE [LARGE SCALE GENOMIC DNA]</scope>
    <source>
        <strain evidence="3">CECT 8064</strain>
    </source>
</reference>
<evidence type="ECO:0000259" key="1">
    <source>
        <dbReference type="Pfam" id="PF01844"/>
    </source>
</evidence>
<keyword evidence="2" id="KW-0378">Hydrolase</keyword>
<feature type="domain" description="HNH" evidence="1">
    <location>
        <begin position="170"/>
        <end position="223"/>
    </location>
</feature>
<dbReference type="InterPro" id="IPR003615">
    <property type="entry name" value="HNH_nuc"/>
</dbReference>
<evidence type="ECO:0000313" key="3">
    <source>
        <dbReference type="Proteomes" id="UP001595990"/>
    </source>
</evidence>
<dbReference type="Gene3D" id="1.10.30.50">
    <property type="match status" value="1"/>
</dbReference>
<dbReference type="CDD" id="cd00085">
    <property type="entry name" value="HNHc"/>
    <property type="match status" value="1"/>
</dbReference>
<keyword evidence="2" id="KW-0540">Nuclease</keyword>
<gene>
    <name evidence="2" type="ORF">ACFPEN_24145</name>
</gene>
<dbReference type="RefSeq" id="WP_417923437.1">
    <property type="nucleotide sequence ID" value="NZ_JBHSFS010000011.1"/>
</dbReference>
<name>A0ABV9BPP2_9ACTN</name>
<dbReference type="InterPro" id="IPR002711">
    <property type="entry name" value="HNH"/>
</dbReference>
<sequence>MRSPAWTWDELLLACSLVANNQWRELRETDAQVAELSALLRSLPLHGSEARSLPTFRSIGSVSRKTTDLASNRPGYPGKPTRCGKLDKVVVAAFLEHPAELSAAAVAIRKGISSASLSQVPEQPDEMSDDGVTSLEGRLLARWTLARERDPKLRRRKLDHARRLGQPLRCEVCSFDFGRLYGELGEGYIEVHHVLPLHVSGVQETGLDDLAFLCANCHRMCHRSRLGESWRTPAALRAEIEEASKRRLTR</sequence>
<keyword evidence="2" id="KW-0255">Endonuclease</keyword>